<dbReference type="InterPro" id="IPR025699">
    <property type="entry name" value="ABC2_memb-like"/>
</dbReference>
<dbReference type="STRING" id="1552.A7L45_12545"/>
<keyword evidence="1" id="KW-1133">Transmembrane helix</keyword>
<name>A0A1J0GIT7_9CLOT</name>
<feature type="transmembrane region" description="Helical" evidence="1">
    <location>
        <begin position="184"/>
        <end position="205"/>
    </location>
</feature>
<feature type="transmembrane region" description="Helical" evidence="1">
    <location>
        <begin position="78"/>
        <end position="103"/>
    </location>
</feature>
<sequence>MFNLIMKDIRIQKKDKTVFMFILLNMVNTFIFQTNYATTILLCFLSIYLLAVYANAYDFKYNSELMINSLPVNRKVVVAAKYLSVFLFLICAILITLIVGSLFHFVAPTLVSKTIGINTIFLEFFIVCIYFSIFFPFYYKLGYLRSRWVNFIIMAVLGSLISFANEILKNSTTLGVDFGLLQKVVLTAIPIIFIVVSFFISIKIYKNKEL</sequence>
<feature type="transmembrane region" description="Helical" evidence="1">
    <location>
        <begin position="115"/>
        <end position="139"/>
    </location>
</feature>
<organism evidence="2 3">
    <name type="scientific">Clostridium estertheticum subsp. estertheticum</name>
    <dbReference type="NCBI Taxonomy" id="1552"/>
    <lineage>
        <taxon>Bacteria</taxon>
        <taxon>Bacillati</taxon>
        <taxon>Bacillota</taxon>
        <taxon>Clostridia</taxon>
        <taxon>Eubacteriales</taxon>
        <taxon>Clostridiaceae</taxon>
        <taxon>Clostridium</taxon>
    </lineage>
</organism>
<evidence type="ECO:0000256" key="1">
    <source>
        <dbReference type="SAM" id="Phobius"/>
    </source>
</evidence>
<dbReference type="Proteomes" id="UP000182569">
    <property type="component" value="Chromosome"/>
</dbReference>
<dbReference type="RefSeq" id="WP_071613129.1">
    <property type="nucleotide sequence ID" value="NZ_CP015756.1"/>
</dbReference>
<dbReference type="PANTHER" id="PTHR41309:SF2">
    <property type="entry name" value="MEMBRANE PROTEIN"/>
    <property type="match status" value="1"/>
</dbReference>
<accession>A0A1J0GIT7</accession>
<keyword evidence="1" id="KW-0812">Transmembrane</keyword>
<dbReference type="Pfam" id="PF13346">
    <property type="entry name" value="ABC2_membrane_5"/>
    <property type="match status" value="1"/>
</dbReference>
<evidence type="ECO:0000313" key="2">
    <source>
        <dbReference type="EMBL" id="APC40838.1"/>
    </source>
</evidence>
<dbReference type="AlphaFoldDB" id="A0A1J0GIT7"/>
<dbReference type="KEGG" id="ceu:A7L45_12545"/>
<evidence type="ECO:0008006" key="4">
    <source>
        <dbReference type="Google" id="ProtNLM"/>
    </source>
</evidence>
<feature type="transmembrane region" description="Helical" evidence="1">
    <location>
        <begin position="148"/>
        <end position="164"/>
    </location>
</feature>
<gene>
    <name evidence="2" type="ORF">A7L45_12545</name>
</gene>
<protein>
    <recommendedName>
        <fullName evidence="4">ABC-2 transporter permease</fullName>
    </recommendedName>
</protein>
<dbReference type="EMBL" id="CP015756">
    <property type="protein sequence ID" value="APC40838.1"/>
    <property type="molecule type" value="Genomic_DNA"/>
</dbReference>
<keyword evidence="1" id="KW-0472">Membrane</keyword>
<evidence type="ECO:0000313" key="3">
    <source>
        <dbReference type="Proteomes" id="UP000182569"/>
    </source>
</evidence>
<feature type="transmembrane region" description="Helical" evidence="1">
    <location>
        <begin position="39"/>
        <end position="57"/>
    </location>
</feature>
<keyword evidence="3" id="KW-1185">Reference proteome</keyword>
<proteinExistence type="predicted"/>
<dbReference type="PANTHER" id="PTHR41309">
    <property type="entry name" value="MEMBRANE PROTEIN-RELATED"/>
    <property type="match status" value="1"/>
</dbReference>
<reference evidence="3" key="1">
    <citation type="journal article" date="2016" name="Front. Microbiol.">
        <title>Complete Genome Sequence of Clostridium estertheticum DSM 8809, a Microbe Identified in Spoiled Vacuum Packed Beef.</title>
        <authorList>
            <person name="Yu Z."/>
            <person name="Gunn L."/>
            <person name="Brennan E."/>
            <person name="Reid R."/>
            <person name="Wall P.G."/>
            <person name="Gaora O.P."/>
            <person name="Hurley D."/>
            <person name="Bolton D."/>
            <person name="Fanning S."/>
        </authorList>
    </citation>
    <scope>NUCLEOTIDE SEQUENCE [LARGE SCALE GENOMIC DNA]</scope>
    <source>
        <strain evidence="3">DSM 8809</strain>
    </source>
</reference>
<dbReference type="OrthoDB" id="2917865at2"/>